<evidence type="ECO:0000313" key="2">
    <source>
        <dbReference type="Proteomes" id="UP000243297"/>
    </source>
</evidence>
<name>A0A1T4K8D1_9FIRM</name>
<dbReference type="EMBL" id="FUWY01000001">
    <property type="protein sequence ID" value="SJZ38666.1"/>
    <property type="molecule type" value="Genomic_DNA"/>
</dbReference>
<dbReference type="PROSITE" id="PS51257">
    <property type="entry name" value="PROKAR_LIPOPROTEIN"/>
    <property type="match status" value="1"/>
</dbReference>
<dbReference type="STRING" id="118967.SAMN02745191_0390"/>
<reference evidence="2" key="1">
    <citation type="submission" date="2017-02" db="EMBL/GenBank/DDBJ databases">
        <authorList>
            <person name="Varghese N."/>
            <person name="Submissions S."/>
        </authorList>
    </citation>
    <scope>NUCLEOTIDE SEQUENCE [LARGE SCALE GENOMIC DNA]</scope>
    <source>
        <strain evidence="2">ATCC 25662</strain>
    </source>
</reference>
<dbReference type="AlphaFoldDB" id="A0A1T4K8D1"/>
<dbReference type="RefSeq" id="WP_078710834.1">
    <property type="nucleotide sequence ID" value="NZ_FUWY01000001.1"/>
</dbReference>
<dbReference type="Proteomes" id="UP000243297">
    <property type="component" value="Unassembled WGS sequence"/>
</dbReference>
<keyword evidence="2" id="KW-1185">Reference proteome</keyword>
<proteinExistence type="predicted"/>
<sequence length="260" mass="30303">MKRKVIAIIAVVLLVSGCNYKISKNNSVYNNELDGRKISIYLMRNREGENFLGIKVNNDFVGSRYEKGGFLSKDEKYFYYFDDMSKYDIYENGELVEPIESINRGSSEVLIYKLDAEKDNVAYPKGTVDFEGIYKTYVLVPKDENELIRTEVGFDGNKLFELVSKGEKFIPKYREIAMESVDIQPHRVCIQYSKTLFDKEYIQFFDNIEEYTLGIAEPTDGILQVVKAQSSIIEEGRYYYLTDQQKKEFDEITKYNETVK</sequence>
<accession>A0A1T4K8D1</accession>
<protein>
    <recommendedName>
        <fullName evidence="3">Lipoprotein</fullName>
    </recommendedName>
</protein>
<evidence type="ECO:0008006" key="3">
    <source>
        <dbReference type="Google" id="ProtNLM"/>
    </source>
</evidence>
<organism evidence="1 2">
    <name type="scientific">Anaerorhabdus furcosa</name>
    <dbReference type="NCBI Taxonomy" id="118967"/>
    <lineage>
        <taxon>Bacteria</taxon>
        <taxon>Bacillati</taxon>
        <taxon>Bacillota</taxon>
        <taxon>Erysipelotrichia</taxon>
        <taxon>Erysipelotrichales</taxon>
        <taxon>Erysipelotrichaceae</taxon>
        <taxon>Anaerorhabdus</taxon>
    </lineage>
</organism>
<gene>
    <name evidence="1" type="ORF">SAMN02745191_0390</name>
</gene>
<evidence type="ECO:0000313" key="1">
    <source>
        <dbReference type="EMBL" id="SJZ38666.1"/>
    </source>
</evidence>